<dbReference type="PRINTS" id="PR00413">
    <property type="entry name" value="HADHALOGNASE"/>
</dbReference>
<proteinExistence type="inferred from homology"/>
<keyword evidence="8 10" id="KW-0460">Magnesium</keyword>
<reference evidence="11 12" key="1">
    <citation type="submission" date="2022-04" db="EMBL/GenBank/DDBJ databases">
        <title>Genome sequence of soybean root-associated Caulobacter segnis RL271.</title>
        <authorList>
            <person name="Longley R."/>
            <person name="Bonito G."/>
            <person name="Trigodet F."/>
            <person name="Crosson S."/>
            <person name="Fiebig A."/>
        </authorList>
    </citation>
    <scope>NUCLEOTIDE SEQUENCE [LARGE SCALE GENOMIC DNA]</scope>
    <source>
        <strain evidence="11 12">RL271</strain>
    </source>
</reference>
<dbReference type="InterPro" id="IPR050155">
    <property type="entry name" value="HAD-like_hydrolase_sf"/>
</dbReference>
<evidence type="ECO:0000313" key="12">
    <source>
        <dbReference type="Proteomes" id="UP001057520"/>
    </source>
</evidence>
<evidence type="ECO:0000256" key="4">
    <source>
        <dbReference type="ARBA" id="ARBA00006171"/>
    </source>
</evidence>
<dbReference type="Pfam" id="PF00702">
    <property type="entry name" value="Hydrolase"/>
    <property type="match status" value="1"/>
</dbReference>
<feature type="active site" description="Nucleophile" evidence="10">
    <location>
        <position position="19"/>
    </location>
</feature>
<dbReference type="HAMAP" id="MF_00495">
    <property type="entry name" value="GPH_hydrolase_bact"/>
    <property type="match status" value="1"/>
</dbReference>
<gene>
    <name evidence="11" type="ORF">MZV50_17725</name>
</gene>
<dbReference type="Gene3D" id="1.10.150.240">
    <property type="entry name" value="Putative phosphatase, domain 2"/>
    <property type="match status" value="1"/>
</dbReference>
<accession>A0ABY4ZR16</accession>
<evidence type="ECO:0000256" key="7">
    <source>
        <dbReference type="ARBA" id="ARBA00022801"/>
    </source>
</evidence>
<dbReference type="CDD" id="cd07512">
    <property type="entry name" value="HAD_PGPase"/>
    <property type="match status" value="1"/>
</dbReference>
<evidence type="ECO:0000256" key="9">
    <source>
        <dbReference type="ARBA" id="ARBA00023277"/>
    </source>
</evidence>
<feature type="binding site" evidence="10">
    <location>
        <position position="19"/>
    </location>
    <ligand>
        <name>Mg(2+)</name>
        <dbReference type="ChEBI" id="CHEBI:18420"/>
    </ligand>
</feature>
<dbReference type="Gene3D" id="3.40.50.1000">
    <property type="entry name" value="HAD superfamily/HAD-like"/>
    <property type="match status" value="1"/>
</dbReference>
<comment type="cofactor">
    <cofactor evidence="2 10">
        <name>Mg(2+)</name>
        <dbReference type="ChEBI" id="CHEBI:18420"/>
    </cofactor>
</comment>
<dbReference type="SFLD" id="SFLDS00003">
    <property type="entry name" value="Haloacid_Dehalogenase"/>
    <property type="match status" value="1"/>
</dbReference>
<dbReference type="InterPro" id="IPR037512">
    <property type="entry name" value="PGPase_prok"/>
</dbReference>
<feature type="binding site" evidence="10">
    <location>
        <position position="21"/>
    </location>
    <ligand>
        <name>Mg(2+)</name>
        <dbReference type="ChEBI" id="CHEBI:18420"/>
    </ligand>
</feature>
<keyword evidence="7 10" id="KW-0378">Hydrolase</keyword>
<dbReference type="Proteomes" id="UP001057520">
    <property type="component" value="Chromosome"/>
</dbReference>
<dbReference type="PANTHER" id="PTHR43434:SF1">
    <property type="entry name" value="PHOSPHOGLYCOLATE PHOSPHATASE"/>
    <property type="match status" value="1"/>
</dbReference>
<evidence type="ECO:0000256" key="8">
    <source>
        <dbReference type="ARBA" id="ARBA00022842"/>
    </source>
</evidence>
<dbReference type="SFLD" id="SFLDG01129">
    <property type="entry name" value="C1.5:_HAD__Beta-PGM__Phosphata"/>
    <property type="match status" value="1"/>
</dbReference>
<evidence type="ECO:0000256" key="1">
    <source>
        <dbReference type="ARBA" id="ARBA00000830"/>
    </source>
</evidence>
<dbReference type="SUPFAM" id="SSF56784">
    <property type="entry name" value="HAD-like"/>
    <property type="match status" value="1"/>
</dbReference>
<dbReference type="InterPro" id="IPR006439">
    <property type="entry name" value="HAD-SF_hydro_IA"/>
</dbReference>
<feature type="binding site" evidence="10">
    <location>
        <position position="181"/>
    </location>
    <ligand>
        <name>Mg(2+)</name>
        <dbReference type="ChEBI" id="CHEBI:18420"/>
    </ligand>
</feature>
<evidence type="ECO:0000256" key="5">
    <source>
        <dbReference type="ARBA" id="ARBA00013078"/>
    </source>
</evidence>
<evidence type="ECO:0000256" key="6">
    <source>
        <dbReference type="ARBA" id="ARBA00022723"/>
    </source>
</evidence>
<dbReference type="PANTHER" id="PTHR43434">
    <property type="entry name" value="PHOSPHOGLYCOLATE PHOSPHATASE"/>
    <property type="match status" value="1"/>
</dbReference>
<comment type="catalytic activity">
    <reaction evidence="1 10">
        <text>2-phosphoglycolate + H2O = glycolate + phosphate</text>
        <dbReference type="Rhea" id="RHEA:14369"/>
        <dbReference type="ChEBI" id="CHEBI:15377"/>
        <dbReference type="ChEBI" id="CHEBI:29805"/>
        <dbReference type="ChEBI" id="CHEBI:43474"/>
        <dbReference type="ChEBI" id="CHEBI:58033"/>
        <dbReference type="EC" id="3.1.3.18"/>
    </reaction>
</comment>
<keyword evidence="12" id="KW-1185">Reference proteome</keyword>
<dbReference type="EC" id="3.1.3.18" evidence="5 10"/>
<keyword evidence="9 10" id="KW-0119">Carbohydrate metabolism</keyword>
<protein>
    <recommendedName>
        <fullName evidence="5 10">Phosphoglycolate phosphatase</fullName>
        <shortName evidence="10">PGP</shortName>
        <shortName evidence="10">PGPase</shortName>
        <ecNumber evidence="5 10">3.1.3.18</ecNumber>
    </recommendedName>
</protein>
<dbReference type="InterPro" id="IPR036412">
    <property type="entry name" value="HAD-like_sf"/>
</dbReference>
<dbReference type="InterPro" id="IPR023214">
    <property type="entry name" value="HAD_sf"/>
</dbReference>
<comment type="similarity">
    <text evidence="4 10">Belongs to the HAD-like hydrolase superfamily. CbbY/CbbZ/Gph/YieH family.</text>
</comment>
<dbReference type="EMBL" id="CP096040">
    <property type="protein sequence ID" value="USQ94416.1"/>
    <property type="molecule type" value="Genomic_DNA"/>
</dbReference>
<evidence type="ECO:0000256" key="10">
    <source>
        <dbReference type="HAMAP-Rule" id="MF_00495"/>
    </source>
</evidence>
<evidence type="ECO:0000256" key="2">
    <source>
        <dbReference type="ARBA" id="ARBA00001946"/>
    </source>
</evidence>
<organism evidence="11 12">
    <name type="scientific">Caulobacter segnis</name>
    <dbReference type="NCBI Taxonomy" id="88688"/>
    <lineage>
        <taxon>Bacteria</taxon>
        <taxon>Pseudomonadati</taxon>
        <taxon>Pseudomonadota</taxon>
        <taxon>Alphaproteobacteria</taxon>
        <taxon>Caulobacterales</taxon>
        <taxon>Caulobacteraceae</taxon>
        <taxon>Caulobacter</taxon>
    </lineage>
</organism>
<name>A0ABY4ZR16_9CAUL</name>
<keyword evidence="6 10" id="KW-0479">Metal-binding</keyword>
<evidence type="ECO:0000313" key="11">
    <source>
        <dbReference type="EMBL" id="USQ94416.1"/>
    </source>
</evidence>
<comment type="pathway">
    <text evidence="3 10">Organic acid metabolism; glycolate biosynthesis; glycolate from 2-phosphoglycolate: step 1/1.</text>
</comment>
<dbReference type="NCBIfam" id="TIGR01549">
    <property type="entry name" value="HAD-SF-IA-v1"/>
    <property type="match status" value="1"/>
</dbReference>
<dbReference type="SFLD" id="SFLDG01135">
    <property type="entry name" value="C1.5.6:_HAD__Beta-PGM__Phospha"/>
    <property type="match status" value="1"/>
</dbReference>
<dbReference type="InterPro" id="IPR023198">
    <property type="entry name" value="PGP-like_dom2"/>
</dbReference>
<comment type="function">
    <text evidence="10">Specifically catalyzes the dephosphorylation of 2-phosphoglycolate. Is involved in the dissimilation of the intracellular 2-phosphoglycolate formed during the DNA repair of 3'-phosphoglycolate ends, a major class of DNA lesions induced by oxidative stress.</text>
</comment>
<sequence length="241" mass="24743">MSQLHDLKEALFGATIAFDLDGTLVDTAPDLVGALNTILAQESLPPLPFDEVRLMVGRGARALLERGFAAAGSPLDAESAPPLVERFIAHYLTRIAQESAPFPGVVQVLADLKAAGARLVVCTNKLTNLSDALLEAVGLLPFFDAVIGADSAPAAKPDGRHVAAAIAAVGGDIGRAVMIGDSVNDALGARNAGVPSVLVSFGYTEDPVETLGADLVIHSFLDVPEACISLLTSCPAPNTGL</sequence>
<evidence type="ECO:0000256" key="3">
    <source>
        <dbReference type="ARBA" id="ARBA00004818"/>
    </source>
</evidence>